<dbReference type="Pfam" id="PF12937">
    <property type="entry name" value="F-box-like"/>
    <property type="match status" value="1"/>
</dbReference>
<feature type="compositionally biased region" description="Low complexity" evidence="1">
    <location>
        <begin position="170"/>
        <end position="181"/>
    </location>
</feature>
<accession>A0A4D6EFL9</accession>
<protein>
    <submittedName>
        <fullName evidence="3">F-box domain containing protein</fullName>
    </submittedName>
</protein>
<feature type="compositionally biased region" description="Low complexity" evidence="1">
    <location>
        <begin position="11"/>
        <end position="20"/>
    </location>
</feature>
<feature type="region of interest" description="Disordered" evidence="1">
    <location>
        <begin position="1"/>
        <end position="23"/>
    </location>
</feature>
<dbReference type="EMBL" id="MK174290">
    <property type="protein sequence ID" value="QBZ80665.1"/>
    <property type="molecule type" value="Genomic_DNA"/>
</dbReference>
<dbReference type="SUPFAM" id="SSF81383">
    <property type="entry name" value="F-box domain"/>
    <property type="match status" value="1"/>
</dbReference>
<feature type="region of interest" description="Disordered" evidence="1">
    <location>
        <begin position="34"/>
        <end position="53"/>
    </location>
</feature>
<name>A0A4D6EFL9_9VIRU</name>
<sequence>MKSATRRSCNRPSSSFSAFPRAPPPFVYALLSAEASSPKGENQKGEKEKRRRLADRMTMRRGSAGTLGLWSSLPDELTLAILSACDSVETVAAACLVCRDWGRVGHDALVVVAARWAQALLAPRDGGDPKDQACAVVCSAVALDKPHRLILLLDALPDFTLRRASPTGPSSRRAGMRASRAPTSRRGSPCRARTTPSMAATCRRATACWPLPWVAAPCNASRHLPRGTPRSAAHAKHSCGRPCGRRRAPGAFAPTGRGRGAAKTTCGTRWPIFRLSTAPDSSMPCSRCPSKALRRGRMHTTAARAPHRHRPHARQPGPLLARPARDELIAWAAAMMGRFVRAGYGADDLVVGPDPNASRTERQFLALRCAECNLMVAPFIRPSWRHWATAALAATWTLPHTHCRRRHFCRQAMLWCLPRKTWPI</sequence>
<proteinExistence type="predicted"/>
<evidence type="ECO:0000313" key="3">
    <source>
        <dbReference type="EMBL" id="QBZ80665.1"/>
    </source>
</evidence>
<dbReference type="InterPro" id="IPR001810">
    <property type="entry name" value="F-box_dom"/>
</dbReference>
<feature type="compositionally biased region" description="Basic and acidic residues" evidence="1">
    <location>
        <begin position="41"/>
        <end position="53"/>
    </location>
</feature>
<dbReference type="Gene3D" id="1.20.1280.50">
    <property type="match status" value="1"/>
</dbReference>
<dbReference type="InterPro" id="IPR036047">
    <property type="entry name" value="F-box-like_dom_sf"/>
</dbReference>
<feature type="region of interest" description="Disordered" evidence="1">
    <location>
        <begin position="163"/>
        <end position="195"/>
    </location>
</feature>
<dbReference type="Proteomes" id="UP001237152">
    <property type="component" value="Segment"/>
</dbReference>
<evidence type="ECO:0000313" key="4">
    <source>
        <dbReference type="Proteomes" id="UP001237152"/>
    </source>
</evidence>
<gene>
    <name evidence="3" type="ORF">pclt_cds_67</name>
</gene>
<organism evidence="3 4">
    <name type="scientific">Pandoravirus celtis</name>
    <dbReference type="NCBI Taxonomy" id="2568002"/>
    <lineage>
        <taxon>Viruses</taxon>
        <taxon>Pandoravirus</taxon>
    </lineage>
</organism>
<evidence type="ECO:0000256" key="1">
    <source>
        <dbReference type="SAM" id="MobiDB-lite"/>
    </source>
</evidence>
<feature type="domain" description="F-box" evidence="2">
    <location>
        <begin position="70"/>
        <end position="107"/>
    </location>
</feature>
<evidence type="ECO:0000259" key="2">
    <source>
        <dbReference type="Pfam" id="PF12937"/>
    </source>
</evidence>
<reference evidence="3" key="1">
    <citation type="journal article" date="2019" name="Front. Microbiol.">
        <title>Pandoravirus Celtis Illustrates the Microevolution Processes at Work in the Giant Pandoraviridae Genomes.</title>
        <authorList>
            <person name="Legendre M."/>
            <person name="Alempic J.M."/>
            <person name="Philippe N."/>
            <person name="Lartigue A."/>
            <person name="Jeudy S."/>
            <person name="Poirot O."/>
            <person name="Ta N.T."/>
            <person name="Nin S."/>
            <person name="Coute Y."/>
            <person name="Abergel C."/>
            <person name="Claverie J.M."/>
        </authorList>
    </citation>
    <scope>NUCLEOTIDE SEQUENCE</scope>
</reference>